<keyword evidence="2" id="KW-1185">Reference proteome</keyword>
<feature type="non-terminal residue" evidence="1">
    <location>
        <position position="1"/>
    </location>
</feature>
<dbReference type="AlphaFoldDB" id="A0A8J4BCQ9"/>
<protein>
    <submittedName>
        <fullName evidence="1">Uncharacterized protein</fullName>
    </submittedName>
</protein>
<accession>A0A8J4BCQ9</accession>
<proteinExistence type="predicted"/>
<gene>
    <name evidence="1" type="ORF">Vafri_13672</name>
</gene>
<reference evidence="1" key="1">
    <citation type="journal article" date="2021" name="Proc. Natl. Acad. Sci. U.S.A.">
        <title>Three genomes in the algal genus Volvox reveal the fate of a haploid sex-determining region after a transition to homothallism.</title>
        <authorList>
            <person name="Yamamoto K."/>
            <person name="Hamaji T."/>
            <person name="Kawai-Toyooka H."/>
            <person name="Matsuzaki R."/>
            <person name="Takahashi F."/>
            <person name="Nishimura Y."/>
            <person name="Kawachi M."/>
            <person name="Noguchi H."/>
            <person name="Minakuchi Y."/>
            <person name="Umen J.G."/>
            <person name="Toyoda A."/>
            <person name="Nozaki H."/>
        </authorList>
    </citation>
    <scope>NUCLEOTIDE SEQUENCE</scope>
    <source>
        <strain evidence="1">NIES-3780</strain>
    </source>
</reference>
<sequence length="125" mass="13052">PKDGNGESTALAELAMSLTRLFALGRAAGIWDGEVGEGSDRSNTHGDTDFELSVSTSSLLTELTVGTIGTPALAASLPPTVTSAAPVMTAGKLSLRSDNRRFTRLSRRRFSRRRSAASATIAASK</sequence>
<dbReference type="Proteomes" id="UP000747399">
    <property type="component" value="Unassembled WGS sequence"/>
</dbReference>
<evidence type="ECO:0000313" key="2">
    <source>
        <dbReference type="Proteomes" id="UP000747399"/>
    </source>
</evidence>
<comment type="caution">
    <text evidence="1">The sequence shown here is derived from an EMBL/GenBank/DDBJ whole genome shotgun (WGS) entry which is preliminary data.</text>
</comment>
<dbReference type="EMBL" id="BNCO01000032">
    <property type="protein sequence ID" value="GIL58676.1"/>
    <property type="molecule type" value="Genomic_DNA"/>
</dbReference>
<evidence type="ECO:0000313" key="1">
    <source>
        <dbReference type="EMBL" id="GIL58676.1"/>
    </source>
</evidence>
<name>A0A8J4BCQ9_9CHLO</name>
<organism evidence="1 2">
    <name type="scientific">Volvox africanus</name>
    <dbReference type="NCBI Taxonomy" id="51714"/>
    <lineage>
        <taxon>Eukaryota</taxon>
        <taxon>Viridiplantae</taxon>
        <taxon>Chlorophyta</taxon>
        <taxon>core chlorophytes</taxon>
        <taxon>Chlorophyceae</taxon>
        <taxon>CS clade</taxon>
        <taxon>Chlamydomonadales</taxon>
        <taxon>Volvocaceae</taxon>
        <taxon>Volvox</taxon>
    </lineage>
</organism>